<proteinExistence type="predicted"/>
<gene>
    <name evidence="1" type="ORF">Pyn_11089</name>
</gene>
<name>A0A314ZBJ3_PRUYE</name>
<reference evidence="1 2" key="1">
    <citation type="submission" date="2018-02" db="EMBL/GenBank/DDBJ databases">
        <title>Draft genome of wild Prunus yedoensis var. nudiflora.</title>
        <authorList>
            <person name="Baek S."/>
            <person name="Kim J.-H."/>
            <person name="Choi K."/>
            <person name="Kim G.-B."/>
            <person name="Cho A."/>
            <person name="Jang H."/>
            <person name="Shin C.-H."/>
            <person name="Yu H.-J."/>
            <person name="Mun J.-H."/>
        </authorList>
    </citation>
    <scope>NUCLEOTIDE SEQUENCE [LARGE SCALE GENOMIC DNA]</scope>
    <source>
        <strain evidence="2">cv. Jeju island</strain>
        <tissue evidence="1">Leaf</tissue>
    </source>
</reference>
<sequence length="60" mass="5945">MVKETADIGGARAPSEAQEILVGRGGVAGTVPSLKSESVVMGGGYLDLDLAKMEIVGVGG</sequence>
<accession>A0A314ZBJ3</accession>
<evidence type="ECO:0000313" key="1">
    <source>
        <dbReference type="EMBL" id="PQQ16090.1"/>
    </source>
</evidence>
<dbReference type="EMBL" id="PJQY01000205">
    <property type="protein sequence ID" value="PQQ16090.1"/>
    <property type="molecule type" value="Genomic_DNA"/>
</dbReference>
<protein>
    <submittedName>
        <fullName evidence="1">Uncharacterized protein</fullName>
    </submittedName>
</protein>
<keyword evidence="2" id="KW-1185">Reference proteome</keyword>
<dbReference type="AlphaFoldDB" id="A0A314ZBJ3"/>
<comment type="caution">
    <text evidence="1">The sequence shown here is derived from an EMBL/GenBank/DDBJ whole genome shotgun (WGS) entry which is preliminary data.</text>
</comment>
<dbReference type="Proteomes" id="UP000250321">
    <property type="component" value="Unassembled WGS sequence"/>
</dbReference>
<evidence type="ECO:0000313" key="2">
    <source>
        <dbReference type="Proteomes" id="UP000250321"/>
    </source>
</evidence>
<organism evidence="1 2">
    <name type="scientific">Prunus yedoensis var. nudiflora</name>
    <dbReference type="NCBI Taxonomy" id="2094558"/>
    <lineage>
        <taxon>Eukaryota</taxon>
        <taxon>Viridiplantae</taxon>
        <taxon>Streptophyta</taxon>
        <taxon>Embryophyta</taxon>
        <taxon>Tracheophyta</taxon>
        <taxon>Spermatophyta</taxon>
        <taxon>Magnoliopsida</taxon>
        <taxon>eudicotyledons</taxon>
        <taxon>Gunneridae</taxon>
        <taxon>Pentapetalae</taxon>
        <taxon>rosids</taxon>
        <taxon>fabids</taxon>
        <taxon>Rosales</taxon>
        <taxon>Rosaceae</taxon>
        <taxon>Amygdaloideae</taxon>
        <taxon>Amygdaleae</taxon>
        <taxon>Prunus</taxon>
    </lineage>
</organism>